<dbReference type="EMBL" id="JAAIUW010000003">
    <property type="protein sequence ID" value="KAF7837707.1"/>
    <property type="molecule type" value="Genomic_DNA"/>
</dbReference>
<feature type="compositionally biased region" description="Basic and acidic residues" evidence="1">
    <location>
        <begin position="7"/>
        <end position="31"/>
    </location>
</feature>
<evidence type="ECO:0000256" key="1">
    <source>
        <dbReference type="SAM" id="MobiDB-lite"/>
    </source>
</evidence>
<comment type="caution">
    <text evidence="2">The sequence shown here is derived from an EMBL/GenBank/DDBJ whole genome shotgun (WGS) entry which is preliminary data.</text>
</comment>
<name>A0A835CG83_9FABA</name>
<proteinExistence type="predicted"/>
<protein>
    <submittedName>
        <fullName evidence="2">Uncharacterized protein</fullName>
    </submittedName>
</protein>
<accession>A0A835CG83</accession>
<keyword evidence="3" id="KW-1185">Reference proteome</keyword>
<gene>
    <name evidence="2" type="ORF">G2W53_006189</name>
</gene>
<organism evidence="2 3">
    <name type="scientific">Senna tora</name>
    <dbReference type="NCBI Taxonomy" id="362788"/>
    <lineage>
        <taxon>Eukaryota</taxon>
        <taxon>Viridiplantae</taxon>
        <taxon>Streptophyta</taxon>
        <taxon>Embryophyta</taxon>
        <taxon>Tracheophyta</taxon>
        <taxon>Spermatophyta</taxon>
        <taxon>Magnoliopsida</taxon>
        <taxon>eudicotyledons</taxon>
        <taxon>Gunneridae</taxon>
        <taxon>Pentapetalae</taxon>
        <taxon>rosids</taxon>
        <taxon>fabids</taxon>
        <taxon>Fabales</taxon>
        <taxon>Fabaceae</taxon>
        <taxon>Caesalpinioideae</taxon>
        <taxon>Cassia clade</taxon>
        <taxon>Senna</taxon>
    </lineage>
</organism>
<evidence type="ECO:0000313" key="3">
    <source>
        <dbReference type="Proteomes" id="UP000634136"/>
    </source>
</evidence>
<sequence>MILVDGDPTKNLRRTDNETHSRVSSHKDTQFHGDLIAA</sequence>
<feature type="region of interest" description="Disordered" evidence="1">
    <location>
        <begin position="1"/>
        <end position="38"/>
    </location>
</feature>
<dbReference type="AlphaFoldDB" id="A0A835CG83"/>
<reference evidence="2" key="1">
    <citation type="submission" date="2020-09" db="EMBL/GenBank/DDBJ databases">
        <title>Genome-Enabled Discovery of Anthraquinone Biosynthesis in Senna tora.</title>
        <authorList>
            <person name="Kang S.-H."/>
            <person name="Pandey R.P."/>
            <person name="Lee C.-M."/>
            <person name="Sim J.-S."/>
            <person name="Jeong J.-T."/>
            <person name="Choi B.-S."/>
            <person name="Jung M."/>
            <person name="Ginzburg D."/>
            <person name="Zhao K."/>
            <person name="Won S.Y."/>
            <person name="Oh T.-J."/>
            <person name="Yu Y."/>
            <person name="Kim N.-H."/>
            <person name="Lee O.R."/>
            <person name="Lee T.-H."/>
            <person name="Bashyal P."/>
            <person name="Kim T.-S."/>
            <person name="Lee W.-H."/>
            <person name="Kawkins C."/>
            <person name="Kim C.-K."/>
            <person name="Kim J.S."/>
            <person name="Ahn B.O."/>
            <person name="Rhee S.Y."/>
            <person name="Sohng J.K."/>
        </authorList>
    </citation>
    <scope>NUCLEOTIDE SEQUENCE</scope>
    <source>
        <tissue evidence="2">Leaf</tissue>
    </source>
</reference>
<evidence type="ECO:0000313" key="2">
    <source>
        <dbReference type="EMBL" id="KAF7837707.1"/>
    </source>
</evidence>
<dbReference type="Proteomes" id="UP000634136">
    <property type="component" value="Unassembled WGS sequence"/>
</dbReference>